<sequence>SYLTRSLVLSFIGYLLLVTEEEPGLALDVRHTPSNL</sequence>
<feature type="non-terminal residue" evidence="1">
    <location>
        <position position="1"/>
    </location>
</feature>
<comment type="caution">
    <text evidence="1">The sequence shown here is derived from an EMBL/GenBank/DDBJ whole genome shotgun (WGS) entry which is preliminary data.</text>
</comment>
<protein>
    <submittedName>
        <fullName evidence="1">Uncharacterized protein</fullName>
    </submittedName>
</protein>
<evidence type="ECO:0000313" key="1">
    <source>
        <dbReference type="EMBL" id="GAG12149.1"/>
    </source>
</evidence>
<organism evidence="1">
    <name type="scientific">marine sediment metagenome</name>
    <dbReference type="NCBI Taxonomy" id="412755"/>
    <lineage>
        <taxon>unclassified sequences</taxon>
        <taxon>metagenomes</taxon>
        <taxon>ecological metagenomes</taxon>
    </lineage>
</organism>
<accession>X0V220</accession>
<gene>
    <name evidence="1" type="ORF">S01H1_35510</name>
</gene>
<name>X0V220_9ZZZZ</name>
<dbReference type="AlphaFoldDB" id="X0V220"/>
<dbReference type="EMBL" id="BARS01022194">
    <property type="protein sequence ID" value="GAG12149.1"/>
    <property type="molecule type" value="Genomic_DNA"/>
</dbReference>
<reference evidence="1" key="1">
    <citation type="journal article" date="2014" name="Front. Microbiol.">
        <title>High frequency of phylogenetically diverse reductive dehalogenase-homologous genes in deep subseafloor sedimentary metagenomes.</title>
        <authorList>
            <person name="Kawai M."/>
            <person name="Futagami T."/>
            <person name="Toyoda A."/>
            <person name="Takaki Y."/>
            <person name="Nishi S."/>
            <person name="Hori S."/>
            <person name="Arai W."/>
            <person name="Tsubouchi T."/>
            <person name="Morono Y."/>
            <person name="Uchiyama I."/>
            <person name="Ito T."/>
            <person name="Fujiyama A."/>
            <person name="Inagaki F."/>
            <person name="Takami H."/>
        </authorList>
    </citation>
    <scope>NUCLEOTIDE SEQUENCE</scope>
    <source>
        <strain evidence="1">Expedition CK06-06</strain>
    </source>
</reference>
<proteinExistence type="predicted"/>